<dbReference type="Proteomes" id="UP000504607">
    <property type="component" value="Chromosome 13"/>
</dbReference>
<dbReference type="FunCoup" id="A0A6I9S437">
    <property type="interactions" value="147"/>
</dbReference>
<dbReference type="SUPFAM" id="SSF53756">
    <property type="entry name" value="UDP-Glycosyltransferase/glycogen phosphorylase"/>
    <property type="match status" value="1"/>
</dbReference>
<evidence type="ECO:0000313" key="12">
    <source>
        <dbReference type="RefSeq" id="XP_010937277.1"/>
    </source>
</evidence>
<dbReference type="Pfam" id="PF24861">
    <property type="entry name" value="SUS_N"/>
    <property type="match status" value="1"/>
</dbReference>
<dbReference type="Gene3D" id="1.20.120.1230">
    <property type="match status" value="1"/>
</dbReference>
<dbReference type="NCBIfam" id="TIGR02470">
    <property type="entry name" value="sucr_synth"/>
    <property type="match status" value="1"/>
</dbReference>
<evidence type="ECO:0000256" key="6">
    <source>
        <dbReference type="RuleBase" id="RU280817"/>
    </source>
</evidence>
<organism evidence="11 12">
    <name type="scientific">Elaeis guineensis var. tenera</name>
    <name type="common">Oil palm</name>
    <dbReference type="NCBI Taxonomy" id="51953"/>
    <lineage>
        <taxon>Eukaryota</taxon>
        <taxon>Viridiplantae</taxon>
        <taxon>Streptophyta</taxon>
        <taxon>Embryophyta</taxon>
        <taxon>Tracheophyta</taxon>
        <taxon>Spermatophyta</taxon>
        <taxon>Magnoliopsida</taxon>
        <taxon>Liliopsida</taxon>
        <taxon>Arecaceae</taxon>
        <taxon>Arecoideae</taxon>
        <taxon>Cocoseae</taxon>
        <taxon>Elaeidinae</taxon>
        <taxon>Elaeis</taxon>
    </lineage>
</organism>
<dbReference type="Pfam" id="PF00534">
    <property type="entry name" value="Glycos_transf_1"/>
    <property type="match status" value="1"/>
</dbReference>
<comment type="similarity">
    <text evidence="1 6">Belongs to the glycosyltransferase 1 family. Plant sucrose synthase subfamily.</text>
</comment>
<feature type="domain" description="Sucrose synthase N-terminal" evidence="9">
    <location>
        <begin position="9"/>
        <end position="121"/>
    </location>
</feature>
<evidence type="ECO:0000259" key="9">
    <source>
        <dbReference type="Pfam" id="PF24861"/>
    </source>
</evidence>
<dbReference type="FunFam" id="1.20.120.1230:FF:000001">
    <property type="entry name" value="Sucrose synthase"/>
    <property type="match status" value="1"/>
</dbReference>
<dbReference type="KEGG" id="egu:105056682"/>
<dbReference type="OrthoDB" id="937291at2759"/>
<dbReference type="GO" id="GO:0005985">
    <property type="term" value="P:sucrose metabolic process"/>
    <property type="evidence" value="ECO:0007669"/>
    <property type="project" value="InterPro"/>
</dbReference>
<comment type="catalytic activity">
    <reaction evidence="5 6">
        <text>an NDP-alpha-D-glucose + D-fructose = a ribonucleoside 5'-diphosphate + sucrose + H(+)</text>
        <dbReference type="Rhea" id="RHEA:16241"/>
        <dbReference type="ChEBI" id="CHEBI:15378"/>
        <dbReference type="ChEBI" id="CHEBI:17992"/>
        <dbReference type="ChEBI" id="CHEBI:37721"/>
        <dbReference type="ChEBI" id="CHEBI:57930"/>
        <dbReference type="ChEBI" id="CHEBI:76533"/>
        <dbReference type="EC" id="2.4.1.13"/>
    </reaction>
</comment>
<name>A0A6I9S437_ELAGV</name>
<dbReference type="RefSeq" id="XP_010937277.1">
    <property type="nucleotide sequence ID" value="XM_010938975.3"/>
</dbReference>
<feature type="domain" description="Glycosyl transferase family 1" evidence="7">
    <location>
        <begin position="562"/>
        <end position="740"/>
    </location>
</feature>
<dbReference type="Pfam" id="PF24862">
    <property type="entry name" value="SUS_EPBD"/>
    <property type="match status" value="1"/>
</dbReference>
<evidence type="ECO:0000259" key="8">
    <source>
        <dbReference type="Pfam" id="PF00862"/>
    </source>
</evidence>
<dbReference type="FunFam" id="3.40.50.2000:FF:000004">
    <property type="entry name" value="Sucrose synthase"/>
    <property type="match status" value="1"/>
</dbReference>
<keyword evidence="11" id="KW-1185">Reference proteome</keyword>
<evidence type="ECO:0000259" key="7">
    <source>
        <dbReference type="Pfam" id="PF00534"/>
    </source>
</evidence>
<gene>
    <name evidence="12" type="primary">LOC105056682</name>
</gene>
<dbReference type="InterPro" id="IPR000368">
    <property type="entry name" value="Sucrose_synth_GT-B1"/>
</dbReference>
<keyword evidence="4 6" id="KW-0808">Transferase</keyword>
<sequence length="816" mass="92885">MATPALSRIHSVRERLGDTLSAHPNELVALFSRFVNQGKGMLLPHQLLAEYEAVIPEVDREKLKDGVFEDVLKAAQEAIVLPPWVALAIRPRPGVWEYVRVNVSELAVEELTVPEYLQFKEELVDGSGHNNNFVLELDFEPFNASFPRPSLSKSIGNGVQFLNRHLSSKLFHDKESMYPLLNFLRAHNYKGTSMMLNDRIRSLSALQAALRKAEEYLLSIPSDTPYSEFNHRFQELGLDKGWGDTAQRCHETIHLLLDLLEAPDPCTLENFLGTVPMMFNVVILSPHGYFAQANVLGYPDTGGQVVYILDQVRALENEMLQRIKKQGLDITPRILIVTRLLPDAVGTTCGQRLEKVLGTEHTHILRVPFRTENGIIRKWISRFEVWPYLETYAEDVAHELTGELQAKPDLIIGNYSDGNLVASLLAHRLGVTQCTIAHALEKTKYPNSDIYWKKFENQYHFSCQFTADLIAMNHADFIITSTFQEIAGSKDTVGQYESHTAFTLPGLYRVVHGIDVFDPKFNIVSPGADMSIYFPHTEQHKRLTSLHPEIEELLYSPVENSDHKFVLKDRSKPVIFSMARLDRVKNITGLVELYGRNPRLRELVNLVVVAGDHGKESKDLEEQAEMKKMYSLIEQYKLDGHIRWISAQMNRVRNGELYRYICDTKGVFVQPAFYEAFGLTVVESMTCGLPTFATCHGGPAEIIVHGVSGFHIDPYQGDKAAELLVDFFEKCKEDPSHWAKISQGGLQRIEEKYTWKLYSERLMTLSGVYGFWKYVSNLDRRETRRYLEMFYALKYRNLAKSVPLHADGEIAANGTK</sequence>
<dbReference type="Pfam" id="PF00862">
    <property type="entry name" value="GT-B_Sucrose_synth"/>
    <property type="match status" value="1"/>
</dbReference>
<evidence type="ECO:0000256" key="1">
    <source>
        <dbReference type="ARBA" id="ARBA00005894"/>
    </source>
</evidence>
<reference evidence="12" key="1">
    <citation type="submission" date="2025-08" db="UniProtKB">
        <authorList>
            <consortium name="RefSeq"/>
        </authorList>
    </citation>
    <scope>IDENTIFICATION</scope>
</reference>
<dbReference type="FunFam" id="3.10.450.330:FF:000001">
    <property type="entry name" value="Sucrose synthase"/>
    <property type="match status" value="1"/>
</dbReference>
<dbReference type="GO" id="GO:0016157">
    <property type="term" value="F:sucrose synthase activity"/>
    <property type="evidence" value="ECO:0007669"/>
    <property type="project" value="UniProtKB-UniRule"/>
</dbReference>
<dbReference type="EC" id="2.4.1.13" evidence="2 6"/>
<dbReference type="Gene3D" id="3.40.50.2000">
    <property type="entry name" value="Glycogen Phosphorylase B"/>
    <property type="match status" value="2"/>
</dbReference>
<dbReference type="Gene3D" id="3.10.450.330">
    <property type="match status" value="1"/>
</dbReference>
<evidence type="ECO:0000259" key="10">
    <source>
        <dbReference type="Pfam" id="PF24862"/>
    </source>
</evidence>
<comment type="function">
    <text evidence="6">Sucrose-cleaving enzyme that provides UDP-glucose and fructose for various metabolic pathways.</text>
</comment>
<proteinExistence type="inferred from homology"/>
<evidence type="ECO:0000256" key="3">
    <source>
        <dbReference type="ARBA" id="ARBA00022676"/>
    </source>
</evidence>
<protein>
    <recommendedName>
        <fullName evidence="2 6">Sucrose synthase</fullName>
        <ecNumber evidence="2 6">2.4.1.13</ecNumber>
    </recommendedName>
</protein>
<evidence type="ECO:0000313" key="11">
    <source>
        <dbReference type="Proteomes" id="UP000504607"/>
    </source>
</evidence>
<evidence type="ECO:0000256" key="2">
    <source>
        <dbReference type="ARBA" id="ARBA00012540"/>
    </source>
</evidence>
<dbReference type="GeneID" id="105056682"/>
<dbReference type="AlphaFoldDB" id="A0A6I9S437"/>
<dbReference type="InParanoid" id="A0A6I9S437"/>
<feature type="domain" description="Sucrose synthase first GT-B" evidence="8">
    <location>
        <begin position="267"/>
        <end position="555"/>
    </location>
</feature>
<evidence type="ECO:0000256" key="4">
    <source>
        <dbReference type="ARBA" id="ARBA00022679"/>
    </source>
</evidence>
<dbReference type="PANTHER" id="PTHR45839">
    <property type="match status" value="1"/>
</dbReference>
<feature type="domain" description="Sucrose synthase EPBD" evidence="10">
    <location>
        <begin position="157"/>
        <end position="244"/>
    </location>
</feature>
<dbReference type="PANTHER" id="PTHR45839:SF29">
    <property type="entry name" value="SUCROSE SYNTHASE 1"/>
    <property type="match status" value="1"/>
</dbReference>
<dbReference type="InterPro" id="IPR012820">
    <property type="entry name" value="Sucrose_synthase_pln/cyn"/>
</dbReference>
<dbReference type="InterPro" id="IPR001296">
    <property type="entry name" value="Glyco_trans_1"/>
</dbReference>
<keyword evidence="3 6" id="KW-0328">Glycosyltransferase</keyword>
<dbReference type="InterPro" id="IPR056735">
    <property type="entry name" value="SUS_N"/>
</dbReference>
<dbReference type="InterPro" id="IPR056736">
    <property type="entry name" value="SUS_EPBD"/>
</dbReference>
<evidence type="ECO:0000256" key="5">
    <source>
        <dbReference type="ARBA" id="ARBA00049030"/>
    </source>
</evidence>
<accession>A0A6I9S437</accession>